<dbReference type="Proteomes" id="UP000663889">
    <property type="component" value="Unassembled WGS sequence"/>
</dbReference>
<evidence type="ECO:0000313" key="1">
    <source>
        <dbReference type="EMBL" id="CAF0885496.1"/>
    </source>
</evidence>
<protein>
    <recommendedName>
        <fullName evidence="4">F-box domain-containing protein</fullName>
    </recommendedName>
</protein>
<dbReference type="EMBL" id="CAJNOU010000143">
    <property type="protein sequence ID" value="CAF0885496.1"/>
    <property type="molecule type" value="Genomic_DNA"/>
</dbReference>
<evidence type="ECO:0000313" key="2">
    <source>
        <dbReference type="EMBL" id="CAF3763382.1"/>
    </source>
</evidence>
<sequence>MSITLIENLSNEFFFEIFEYLDGCEIYQAFSNLNYHFQQLINSLFLLLKFNFYRLTSDNVYTNTYKQLLFNNKHQILSFHITLPLEKDDFLSSFSIDSSFDHLESLIIIDISENILLSLLANLYSLSRLFSLTIDTQHRINDLSDIYRLIFTLPKLKYIKCSSEIYVTCDLLSMATNEQFSNIEYFIIEHPFAFKELCTLISYVPQLRHLTFSGLTDEDINIKVIKSITLSNLTRLYIQIDEISADKLEIFINKLNAKLKVLSLGCTSEDIDYLNANRWENFILNNLPQLENFYFTYHAYFGDDDIPSMYFGIRDQFISSFWLQRQWTLETEIEFDTVQYSIRPYKKRWYEYDKQHIIINQYSKSIRLIIKDVSPEKWFKTLSINQYIDHILTVTKIYHLEIQETICFSKLCEILYNLPELDTLRIHSLSFSKTDYLSDEELDNVIVLLSKNHITKLYFEKMNEIEEIYLLMLAFLHINYLQIKCVNYMEAELLVKFILTLMKNESYHLIRLLCFSIPTADDKMVRKLEAIIIVKNLLWNCTIKRVVDNIYLYWK</sequence>
<dbReference type="AlphaFoldDB" id="A0A813YKZ5"/>
<accession>A0A813YKZ5</accession>
<gene>
    <name evidence="2" type="ORF">FNK824_LOCUS12936</name>
    <name evidence="1" type="ORF">SEV965_LOCUS4842</name>
</gene>
<name>A0A813YKZ5_9BILA</name>
<comment type="caution">
    <text evidence="1">The sequence shown here is derived from an EMBL/GenBank/DDBJ whole genome shotgun (WGS) entry which is preliminary data.</text>
</comment>
<reference evidence="1" key="1">
    <citation type="submission" date="2021-02" db="EMBL/GenBank/DDBJ databases">
        <authorList>
            <person name="Nowell W R."/>
        </authorList>
    </citation>
    <scope>NUCLEOTIDE SEQUENCE</scope>
</reference>
<proteinExistence type="predicted"/>
<evidence type="ECO:0008006" key="4">
    <source>
        <dbReference type="Google" id="ProtNLM"/>
    </source>
</evidence>
<evidence type="ECO:0000313" key="3">
    <source>
        <dbReference type="Proteomes" id="UP000663889"/>
    </source>
</evidence>
<dbReference type="Proteomes" id="UP000663874">
    <property type="component" value="Unassembled WGS sequence"/>
</dbReference>
<organism evidence="1 3">
    <name type="scientific">Rotaria sordida</name>
    <dbReference type="NCBI Taxonomy" id="392033"/>
    <lineage>
        <taxon>Eukaryota</taxon>
        <taxon>Metazoa</taxon>
        <taxon>Spiralia</taxon>
        <taxon>Gnathifera</taxon>
        <taxon>Rotifera</taxon>
        <taxon>Eurotatoria</taxon>
        <taxon>Bdelloidea</taxon>
        <taxon>Philodinida</taxon>
        <taxon>Philodinidae</taxon>
        <taxon>Rotaria</taxon>
    </lineage>
</organism>
<dbReference type="EMBL" id="CAJOBE010001658">
    <property type="protein sequence ID" value="CAF3763382.1"/>
    <property type="molecule type" value="Genomic_DNA"/>
</dbReference>